<gene>
    <name evidence="3" type="primary">LOC109468220</name>
</gene>
<feature type="signal peptide" evidence="1">
    <location>
        <begin position="1"/>
        <end position="20"/>
    </location>
</feature>
<evidence type="ECO:0000313" key="2">
    <source>
        <dbReference type="Proteomes" id="UP000515135"/>
    </source>
</evidence>
<proteinExistence type="predicted"/>
<accession>A0A6P4YJS9</accession>
<sequence length="315" mass="34209">MGVCTLYIVLLPLAVTWISADPEVASHQISSVDKRWGVNNYPEEQNNYQGWANPFYPIWYGGAFGKRQVAPEKRWGSSGWGGDSWMWGDSSSYGSDVAAHGGFYGRDADKKAADKTIQKKWGLHGDSGWGESDVAMYGGIFGRDLKDKTIQKKWGLHDDSARARQGTTTLVPTLVFLDATPVKKPSRRKWGLGDDSSGSSGYDNSGTYAGIFGRDTGKNTVQKKWGLGDDSSGSSGYDNSGTYAGIFGRDTGKNTVQKKWGLGDDSMDSSGYDNSGAYGAIFGRALKNRLNAGYGRHFGKRISIGYSMSGKRSEN</sequence>
<protein>
    <submittedName>
        <fullName evidence="3">Uncharacterized protein LOC109468220</fullName>
    </submittedName>
</protein>
<name>A0A6P4YJS9_BRABE</name>
<evidence type="ECO:0000256" key="1">
    <source>
        <dbReference type="SAM" id="SignalP"/>
    </source>
</evidence>
<evidence type="ECO:0000313" key="3">
    <source>
        <dbReference type="RefSeq" id="XP_019622034.1"/>
    </source>
</evidence>
<dbReference type="KEGG" id="bbel:109468220"/>
<feature type="chain" id="PRO_5027684616" evidence="1">
    <location>
        <begin position="21"/>
        <end position="315"/>
    </location>
</feature>
<dbReference type="AlphaFoldDB" id="A0A6P4YJS9"/>
<dbReference type="Proteomes" id="UP000515135">
    <property type="component" value="Unplaced"/>
</dbReference>
<dbReference type="RefSeq" id="XP_019622034.1">
    <property type="nucleotide sequence ID" value="XM_019766475.1"/>
</dbReference>
<dbReference type="OrthoDB" id="10440616at2759"/>
<organism evidence="2 3">
    <name type="scientific">Branchiostoma belcheri</name>
    <name type="common">Amphioxus</name>
    <dbReference type="NCBI Taxonomy" id="7741"/>
    <lineage>
        <taxon>Eukaryota</taxon>
        <taxon>Metazoa</taxon>
        <taxon>Chordata</taxon>
        <taxon>Cephalochordata</taxon>
        <taxon>Leptocardii</taxon>
        <taxon>Amphioxiformes</taxon>
        <taxon>Branchiostomatidae</taxon>
        <taxon>Branchiostoma</taxon>
    </lineage>
</organism>
<reference evidence="3" key="1">
    <citation type="submission" date="2025-08" db="UniProtKB">
        <authorList>
            <consortium name="RefSeq"/>
        </authorList>
    </citation>
    <scope>IDENTIFICATION</scope>
    <source>
        <tissue evidence="3">Gonad</tissue>
    </source>
</reference>
<keyword evidence="1" id="KW-0732">Signal</keyword>
<keyword evidence="2" id="KW-1185">Reference proteome</keyword>
<dbReference type="GeneID" id="109468220"/>